<feature type="domain" description="VOC" evidence="1">
    <location>
        <begin position="5"/>
        <end position="124"/>
    </location>
</feature>
<dbReference type="PANTHER" id="PTHR21366:SF14">
    <property type="entry name" value="GLYOXALASE DOMAIN-CONTAINING PROTEIN 5"/>
    <property type="match status" value="1"/>
</dbReference>
<dbReference type="RefSeq" id="WP_256028433.1">
    <property type="nucleotide sequence ID" value="NZ_JAHLKM010000002.1"/>
</dbReference>
<evidence type="ECO:0000313" key="3">
    <source>
        <dbReference type="Proteomes" id="UP001139494"/>
    </source>
</evidence>
<dbReference type="InterPro" id="IPR037523">
    <property type="entry name" value="VOC_core"/>
</dbReference>
<dbReference type="SUPFAM" id="SSF54593">
    <property type="entry name" value="Glyoxalase/Bleomycin resistance protein/Dihydroxybiphenyl dioxygenase"/>
    <property type="match status" value="1"/>
</dbReference>
<name>A0A9R1CRU0_9EURY</name>
<dbReference type="CDD" id="cd07253">
    <property type="entry name" value="GLOD5"/>
    <property type="match status" value="1"/>
</dbReference>
<accession>A0A9R1CRU0</accession>
<dbReference type="Gene3D" id="3.10.180.10">
    <property type="entry name" value="2,3-Dihydroxybiphenyl 1,2-Dioxygenase, domain 1"/>
    <property type="match status" value="1"/>
</dbReference>
<keyword evidence="3" id="KW-1185">Reference proteome</keyword>
<dbReference type="AlphaFoldDB" id="A0A9R1CRU0"/>
<evidence type="ECO:0000259" key="1">
    <source>
        <dbReference type="PROSITE" id="PS51819"/>
    </source>
</evidence>
<protein>
    <submittedName>
        <fullName evidence="2">VOC family protein</fullName>
    </submittedName>
</protein>
<reference evidence="2" key="1">
    <citation type="journal article" date="2023" name="Front. Microbiol.">
        <title>Genomic-based phylogenetic and metabolic analyses of the genus Natronomonas, and description of Natronomonas aquatica sp. nov.</title>
        <authorList>
            <person name="Garcia-Roldan A."/>
            <person name="Duran-Viseras A."/>
            <person name="de la Haba R.R."/>
            <person name="Corral P."/>
            <person name="Sanchez-Porro C."/>
            <person name="Ventosa A."/>
        </authorList>
    </citation>
    <scope>NUCLEOTIDE SEQUENCE</scope>
    <source>
        <strain evidence="2">F2-12</strain>
    </source>
</reference>
<proteinExistence type="predicted"/>
<gene>
    <name evidence="2" type="ORF">KM295_03190</name>
</gene>
<sequence>MEFTGIDHFVLTVEDVETTCAFYEELGAEIVTFGDGRTAIRFGDQKINLHPVDNDIDLVAGEPTVGGGDFCLMTETPIEAVEERLRDRGVEILEGPTGQTGAVGPITSVYLRDPDDNLVEIATYDGT</sequence>
<dbReference type="PANTHER" id="PTHR21366">
    <property type="entry name" value="GLYOXALASE FAMILY PROTEIN"/>
    <property type="match status" value="1"/>
</dbReference>
<dbReference type="PROSITE" id="PS51819">
    <property type="entry name" value="VOC"/>
    <property type="match status" value="1"/>
</dbReference>
<dbReference type="InterPro" id="IPR029068">
    <property type="entry name" value="Glyas_Bleomycin-R_OHBP_Dase"/>
</dbReference>
<dbReference type="Pfam" id="PF00903">
    <property type="entry name" value="Glyoxalase"/>
    <property type="match status" value="1"/>
</dbReference>
<comment type="caution">
    <text evidence="2">The sequence shown here is derived from an EMBL/GenBank/DDBJ whole genome shotgun (WGS) entry which is preliminary data.</text>
</comment>
<dbReference type="EMBL" id="JAHLKM010000002">
    <property type="protein sequence ID" value="MCQ4332506.1"/>
    <property type="molecule type" value="Genomic_DNA"/>
</dbReference>
<evidence type="ECO:0000313" key="2">
    <source>
        <dbReference type="EMBL" id="MCQ4332506.1"/>
    </source>
</evidence>
<dbReference type="Proteomes" id="UP001139494">
    <property type="component" value="Unassembled WGS sequence"/>
</dbReference>
<dbReference type="InterPro" id="IPR004360">
    <property type="entry name" value="Glyas_Fos-R_dOase_dom"/>
</dbReference>
<organism evidence="2 3">
    <name type="scientific">Natronomonas aquatica</name>
    <dbReference type="NCBI Taxonomy" id="2841590"/>
    <lineage>
        <taxon>Archaea</taxon>
        <taxon>Methanobacteriati</taxon>
        <taxon>Methanobacteriota</taxon>
        <taxon>Stenosarchaea group</taxon>
        <taxon>Halobacteria</taxon>
        <taxon>Halobacteriales</taxon>
        <taxon>Natronomonadaceae</taxon>
        <taxon>Natronomonas</taxon>
    </lineage>
</organism>
<dbReference type="InterPro" id="IPR050383">
    <property type="entry name" value="GlyoxalaseI/FosfomycinResist"/>
</dbReference>